<comment type="similarity">
    <text evidence="6">Belongs to the MIP/aquaporin (TC 1.A.8) family.</text>
</comment>
<keyword evidence="10" id="KW-1185">Reference proteome</keyword>
<keyword evidence="4 8" id="KW-1133">Transmembrane helix</keyword>
<dbReference type="PROSITE" id="PS00221">
    <property type="entry name" value="MIP"/>
    <property type="match status" value="1"/>
</dbReference>
<keyword evidence="3 6" id="KW-0812">Transmembrane</keyword>
<protein>
    <recommendedName>
        <fullName evidence="11">Aquaporin NIP7-1</fullName>
    </recommendedName>
</protein>
<evidence type="ECO:0000256" key="3">
    <source>
        <dbReference type="ARBA" id="ARBA00022692"/>
    </source>
</evidence>
<name>A0ABD3JNF9_EUCGL</name>
<evidence type="ECO:0000313" key="10">
    <source>
        <dbReference type="Proteomes" id="UP001634007"/>
    </source>
</evidence>
<dbReference type="InterPro" id="IPR000425">
    <property type="entry name" value="MIP"/>
</dbReference>
<dbReference type="InterPro" id="IPR022357">
    <property type="entry name" value="MIP_CS"/>
</dbReference>
<dbReference type="GO" id="GO:0016020">
    <property type="term" value="C:membrane"/>
    <property type="evidence" value="ECO:0007669"/>
    <property type="project" value="UniProtKB-SubCell"/>
</dbReference>
<feature type="region of interest" description="Disordered" evidence="7">
    <location>
        <begin position="1"/>
        <end position="34"/>
    </location>
</feature>
<gene>
    <name evidence="9" type="ORF">ACJRO7_032149</name>
</gene>
<evidence type="ECO:0000313" key="9">
    <source>
        <dbReference type="EMBL" id="KAL3727371.1"/>
    </source>
</evidence>
<dbReference type="EMBL" id="JBJKBG010000008">
    <property type="protein sequence ID" value="KAL3727371.1"/>
    <property type="molecule type" value="Genomic_DNA"/>
</dbReference>
<evidence type="ECO:0008006" key="11">
    <source>
        <dbReference type="Google" id="ProtNLM"/>
    </source>
</evidence>
<feature type="transmembrane region" description="Helical" evidence="8">
    <location>
        <begin position="139"/>
        <end position="159"/>
    </location>
</feature>
<feature type="transmembrane region" description="Helical" evidence="8">
    <location>
        <begin position="92"/>
        <end position="110"/>
    </location>
</feature>
<evidence type="ECO:0000256" key="5">
    <source>
        <dbReference type="ARBA" id="ARBA00023136"/>
    </source>
</evidence>
<feature type="transmembrane region" description="Helical" evidence="8">
    <location>
        <begin position="205"/>
        <end position="227"/>
    </location>
</feature>
<feature type="transmembrane region" description="Helical" evidence="8">
    <location>
        <begin position="61"/>
        <end position="80"/>
    </location>
</feature>
<comment type="subcellular location">
    <subcellularLocation>
        <location evidence="1">Membrane</location>
        <topology evidence="1">Multi-pass membrane protein</topology>
    </subcellularLocation>
</comment>
<evidence type="ECO:0000256" key="2">
    <source>
        <dbReference type="ARBA" id="ARBA00022448"/>
    </source>
</evidence>
<feature type="transmembrane region" description="Helical" evidence="8">
    <location>
        <begin position="171"/>
        <end position="193"/>
    </location>
</feature>
<dbReference type="Gene3D" id="1.20.1080.10">
    <property type="entry name" value="Glycerol uptake facilitator protein"/>
    <property type="match status" value="1"/>
</dbReference>
<dbReference type="PRINTS" id="PR00783">
    <property type="entry name" value="MINTRINSICP"/>
</dbReference>
<organism evidence="9 10">
    <name type="scientific">Eucalyptus globulus</name>
    <name type="common">Tasmanian blue gum</name>
    <dbReference type="NCBI Taxonomy" id="34317"/>
    <lineage>
        <taxon>Eukaryota</taxon>
        <taxon>Viridiplantae</taxon>
        <taxon>Streptophyta</taxon>
        <taxon>Embryophyta</taxon>
        <taxon>Tracheophyta</taxon>
        <taxon>Spermatophyta</taxon>
        <taxon>Magnoliopsida</taxon>
        <taxon>eudicotyledons</taxon>
        <taxon>Gunneridae</taxon>
        <taxon>Pentapetalae</taxon>
        <taxon>rosids</taxon>
        <taxon>malvids</taxon>
        <taxon>Myrtales</taxon>
        <taxon>Myrtaceae</taxon>
        <taxon>Myrtoideae</taxon>
        <taxon>Eucalypteae</taxon>
        <taxon>Eucalyptus</taxon>
    </lineage>
</organism>
<comment type="caution">
    <text evidence="9">The sequence shown here is derived from an EMBL/GenBank/DDBJ whole genome shotgun (WGS) entry which is preliminary data.</text>
</comment>
<reference evidence="9 10" key="1">
    <citation type="submission" date="2024-11" db="EMBL/GenBank/DDBJ databases">
        <title>Chromosome-level genome assembly of Eucalyptus globulus Labill. provides insights into its genome evolution.</title>
        <authorList>
            <person name="Li X."/>
        </authorList>
    </citation>
    <scope>NUCLEOTIDE SEQUENCE [LARGE SCALE GENOMIC DNA]</scope>
    <source>
        <strain evidence="9">CL2024</strain>
        <tissue evidence="9">Fresh tender leaves</tissue>
    </source>
</reference>
<evidence type="ECO:0000256" key="1">
    <source>
        <dbReference type="ARBA" id="ARBA00004141"/>
    </source>
</evidence>
<evidence type="ECO:0000256" key="8">
    <source>
        <dbReference type="SAM" id="Phobius"/>
    </source>
</evidence>
<dbReference type="AlphaFoldDB" id="A0ABD3JNF9"/>
<dbReference type="Pfam" id="PF00230">
    <property type="entry name" value="MIP"/>
    <property type="match status" value="1"/>
</dbReference>
<accession>A0ABD3JNF9</accession>
<dbReference type="PANTHER" id="PTHR45724">
    <property type="entry name" value="AQUAPORIN NIP2-1"/>
    <property type="match status" value="1"/>
</dbReference>
<proteinExistence type="inferred from homology"/>
<dbReference type="SUPFAM" id="SSF81338">
    <property type="entry name" value="Aquaporin-like"/>
    <property type="match status" value="1"/>
</dbReference>
<dbReference type="Proteomes" id="UP001634007">
    <property type="component" value="Unassembled WGS sequence"/>
</dbReference>
<evidence type="ECO:0000256" key="6">
    <source>
        <dbReference type="RuleBase" id="RU000477"/>
    </source>
</evidence>
<dbReference type="PANTHER" id="PTHR45724:SF26">
    <property type="entry name" value="AQUAPORIN NIP7-1-RELATED"/>
    <property type="match status" value="1"/>
</dbReference>
<keyword evidence="5 8" id="KW-0472">Membrane</keyword>
<evidence type="ECO:0000256" key="4">
    <source>
        <dbReference type="ARBA" id="ARBA00022989"/>
    </source>
</evidence>
<dbReference type="InterPro" id="IPR034294">
    <property type="entry name" value="Aquaporin_transptr"/>
</dbReference>
<evidence type="ECO:0000256" key="7">
    <source>
        <dbReference type="SAM" id="MobiDB-lite"/>
    </source>
</evidence>
<keyword evidence="2 6" id="KW-0813">Transport</keyword>
<dbReference type="InterPro" id="IPR023271">
    <property type="entry name" value="Aquaporin-like"/>
</dbReference>
<sequence length="294" mass="31220">MTTGLNMNQFPKEAASPASSPSMEDQESGRNVKPRTRDCSVLKDFILGHFPQGAKLNTARMVLAEAIGTFILMYCISAILSMTQLLKGEVGLMGYAATAGMTIVIIIFSLGPISDAHVNPAITIAFAIYGHFPWSRVPLYIIAQLTGSVLATYVGAMVYGVESSLMITRPLGGLASAFWVEFLATFIMVFLIAGLTYNHQSVGPLSGFVIGIGIGLAIVIAGPVSGASMNPARSLGPAILSWDFESIWIYIMAPVIGAIVAAFVYRLLRLQGRESSSTASSPNTSLLIYSQAAL</sequence>
<feature type="transmembrane region" description="Helical" evidence="8">
    <location>
        <begin position="247"/>
        <end position="268"/>
    </location>
</feature>